<dbReference type="InterPro" id="IPR050744">
    <property type="entry name" value="AI-2_Isomerase_LsrG"/>
</dbReference>
<dbReference type="InterPro" id="IPR011008">
    <property type="entry name" value="Dimeric_a/b-barrel"/>
</dbReference>
<gene>
    <name evidence="2" type="ORF">DPQ33_06965</name>
</gene>
<dbReference type="AlphaFoldDB" id="A0A7M3MHB0"/>
<dbReference type="PANTHER" id="PTHR33336:SF15">
    <property type="entry name" value="ABM DOMAIN-CONTAINING PROTEIN"/>
    <property type="match status" value="1"/>
</dbReference>
<dbReference type="Proteomes" id="UP000448292">
    <property type="component" value="Unassembled WGS sequence"/>
</dbReference>
<accession>A0A7M3MHB0</accession>
<dbReference type="GO" id="GO:0004497">
    <property type="term" value="F:monooxygenase activity"/>
    <property type="evidence" value="ECO:0007669"/>
    <property type="project" value="UniProtKB-KW"/>
</dbReference>
<evidence type="ECO:0000313" key="3">
    <source>
        <dbReference type="Proteomes" id="UP000448292"/>
    </source>
</evidence>
<keyword evidence="3" id="KW-1185">Reference proteome</keyword>
<dbReference type="EMBL" id="QMIE01000004">
    <property type="protein sequence ID" value="TVM18477.1"/>
    <property type="molecule type" value="Genomic_DNA"/>
</dbReference>
<dbReference type="OrthoDB" id="287932at2"/>
<feature type="domain" description="ABM" evidence="1">
    <location>
        <begin position="8"/>
        <end position="97"/>
    </location>
</feature>
<evidence type="ECO:0000313" key="2">
    <source>
        <dbReference type="EMBL" id="TVM18477.1"/>
    </source>
</evidence>
<reference evidence="2 3" key="1">
    <citation type="submission" date="2018-06" db="EMBL/GenBank/DDBJ databases">
        <title>Complete genome of Desulfovibrio indonesiensis P37SLT.</title>
        <authorList>
            <person name="Crispim J.S."/>
            <person name="Vidigal P.M.P."/>
            <person name="Silva L.C.F."/>
            <person name="Laguardia C.N."/>
            <person name="Araujo L.C."/>
            <person name="Dias R.S."/>
            <person name="Sousa M.P."/>
            <person name="Paula S.O."/>
            <person name="Silva C."/>
        </authorList>
    </citation>
    <scope>NUCLEOTIDE SEQUENCE [LARGE SCALE GENOMIC DNA]</scope>
    <source>
        <strain evidence="2 3">P37SLT</strain>
    </source>
</reference>
<comment type="caution">
    <text evidence="2">The sequence shown here is derived from an EMBL/GenBank/DDBJ whole genome shotgun (WGS) entry which is preliminary data.</text>
</comment>
<dbReference type="InterPro" id="IPR007138">
    <property type="entry name" value="ABM_dom"/>
</dbReference>
<name>A0A7M3MHB0_9BACT</name>
<protein>
    <submittedName>
        <fullName evidence="2">Antibiotic biosynthesis monooxygenase</fullName>
    </submittedName>
</protein>
<evidence type="ECO:0000259" key="1">
    <source>
        <dbReference type="PROSITE" id="PS51725"/>
    </source>
</evidence>
<dbReference type="Gene3D" id="3.30.70.100">
    <property type="match status" value="1"/>
</dbReference>
<dbReference type="SUPFAM" id="SSF54909">
    <property type="entry name" value="Dimeric alpha+beta barrel"/>
    <property type="match status" value="1"/>
</dbReference>
<organism evidence="2 3">
    <name type="scientific">Oceanidesulfovibrio indonesiensis</name>
    <dbReference type="NCBI Taxonomy" id="54767"/>
    <lineage>
        <taxon>Bacteria</taxon>
        <taxon>Pseudomonadati</taxon>
        <taxon>Thermodesulfobacteriota</taxon>
        <taxon>Desulfovibrionia</taxon>
        <taxon>Desulfovibrionales</taxon>
        <taxon>Desulfovibrionaceae</taxon>
        <taxon>Oceanidesulfovibrio</taxon>
    </lineage>
</organism>
<dbReference type="Pfam" id="PF03992">
    <property type="entry name" value="ABM"/>
    <property type="match status" value="1"/>
</dbReference>
<proteinExistence type="predicted"/>
<sequence length="102" mass="11557">MVMSDDAVIVLAMLTFKNGLPREVRDFLPELVAKTRAEAGCIRYVPHLPSENDSKLYFHEEWENATALEKHAASEHLKKFRELAAPHLVDGKSDVTLWRAIA</sequence>
<keyword evidence="2" id="KW-0503">Monooxygenase</keyword>
<keyword evidence="2" id="KW-0560">Oxidoreductase</keyword>
<dbReference type="PANTHER" id="PTHR33336">
    <property type="entry name" value="QUINOL MONOOXYGENASE YGIN-RELATED"/>
    <property type="match status" value="1"/>
</dbReference>
<dbReference type="PROSITE" id="PS51725">
    <property type="entry name" value="ABM"/>
    <property type="match status" value="1"/>
</dbReference>